<evidence type="ECO:0000313" key="2">
    <source>
        <dbReference type="EMBL" id="CAH1255588.1"/>
    </source>
</evidence>
<protein>
    <recommendedName>
        <fullName evidence="1">Glutaredoxin-like protein</fullName>
    </recommendedName>
</protein>
<dbReference type="AlphaFoldDB" id="A0A8J9ZJ51"/>
<keyword evidence="1" id="KW-0249">Electron transport</keyword>
<evidence type="ECO:0000313" key="3">
    <source>
        <dbReference type="Proteomes" id="UP000838412"/>
    </source>
</evidence>
<dbReference type="SUPFAM" id="SSF52833">
    <property type="entry name" value="Thioredoxin-like"/>
    <property type="match status" value="1"/>
</dbReference>
<organism evidence="2 3">
    <name type="scientific">Branchiostoma lanceolatum</name>
    <name type="common">Common lancelet</name>
    <name type="synonym">Amphioxus lanceolatum</name>
    <dbReference type="NCBI Taxonomy" id="7740"/>
    <lineage>
        <taxon>Eukaryota</taxon>
        <taxon>Metazoa</taxon>
        <taxon>Chordata</taxon>
        <taxon>Cephalochordata</taxon>
        <taxon>Leptocardii</taxon>
        <taxon>Amphioxiformes</taxon>
        <taxon>Branchiostomatidae</taxon>
        <taxon>Branchiostoma</taxon>
    </lineage>
</organism>
<dbReference type="PANTHER" id="PTHR33558">
    <property type="entry name" value="GLUTAREDOXIN-LIKE PROTEIN C5ORF63 HOMOLOG"/>
    <property type="match status" value="1"/>
</dbReference>
<name>A0A8J9ZJ51_BRALA</name>
<dbReference type="PANTHER" id="PTHR33558:SF1">
    <property type="entry name" value="GLUTAREDOXIN-LIKE PROTEIN C5ORF63 HOMOLOG"/>
    <property type="match status" value="1"/>
</dbReference>
<dbReference type="InterPro" id="IPR052565">
    <property type="entry name" value="Glutaredoxin-like_YDR286C"/>
</dbReference>
<comment type="similarity">
    <text evidence="1">Belongs to the glutaredoxin family.</text>
</comment>
<sequence>MWLFQGLYTSNIINMIVQRRAMQGALWVIRHGGHPTFRLYSTRKTLPVLTLYTKEVCPLCDDAKEVLIPYRHRFNLEEVDITKPGNKQWFRQYRYEIPVFHFNGQFLMKHRVDVPALEEALKKWEDSD</sequence>
<accession>A0A8J9ZJ51</accession>
<dbReference type="Pfam" id="PF05768">
    <property type="entry name" value="Glrx-like"/>
    <property type="match status" value="1"/>
</dbReference>
<evidence type="ECO:0000256" key="1">
    <source>
        <dbReference type="RuleBase" id="RU363082"/>
    </source>
</evidence>
<proteinExistence type="inferred from homology"/>
<dbReference type="InterPro" id="IPR036249">
    <property type="entry name" value="Thioredoxin-like_sf"/>
</dbReference>
<reference evidence="2" key="1">
    <citation type="submission" date="2022-01" db="EMBL/GenBank/DDBJ databases">
        <authorList>
            <person name="Braso-Vives M."/>
        </authorList>
    </citation>
    <scope>NUCLEOTIDE SEQUENCE</scope>
</reference>
<gene>
    <name evidence="2" type="primary">C5orf63</name>
    <name evidence="2" type="ORF">BLAG_LOCUS14573</name>
</gene>
<dbReference type="EMBL" id="OV696687">
    <property type="protein sequence ID" value="CAH1255588.1"/>
    <property type="molecule type" value="Genomic_DNA"/>
</dbReference>
<dbReference type="Gene3D" id="3.40.30.10">
    <property type="entry name" value="Glutaredoxin"/>
    <property type="match status" value="1"/>
</dbReference>
<dbReference type="InterPro" id="IPR008554">
    <property type="entry name" value="Glutaredoxin-like"/>
</dbReference>
<dbReference type="OrthoDB" id="429967at2759"/>
<keyword evidence="1" id="KW-0813">Transport</keyword>
<dbReference type="FunFam" id="3.40.30.10:FF:000628">
    <property type="entry name" value="Glutaredoxin-like protein C5orf63 homolog"/>
    <property type="match status" value="1"/>
</dbReference>
<dbReference type="Proteomes" id="UP000838412">
    <property type="component" value="Chromosome 2"/>
</dbReference>
<keyword evidence="3" id="KW-1185">Reference proteome</keyword>